<sequence length="331" mass="37062">MVEPLATRSAQGLMTDPLAEKPMLIEGLMGDELGFLCASPKTGKSWLAMDISICVATGTQLWSHKTQRGCVLHIPLEDTYERLRKRLWLITDEVEGNLFFAIRAETLGRGLLNQLAMFYDEHPDLKLVVIDTLQMVRSSVRDYSYSSDYRELTDLKRFADQRGITILLIHHTRKMGDSDVMNTVSGTNAITGAADFTWVLTKPNRDSQDGTLSITGRDMEQRKIHLEFQNHRWNLVKDVPAEELAVASVPTCVYEVADFIRSSGTWEGRTKELMGEAGIDSVSSSVFGKYLAQHSLFLEKNGVRYSKRHTSSGSLVTLERIGEDDGNDGNP</sequence>
<dbReference type="Pfam" id="PF13481">
    <property type="entry name" value="AAA_25"/>
    <property type="match status" value="1"/>
</dbReference>
<dbReference type="GO" id="GO:0004386">
    <property type="term" value="F:helicase activity"/>
    <property type="evidence" value="ECO:0007669"/>
    <property type="project" value="UniProtKB-KW"/>
</dbReference>
<keyword evidence="2" id="KW-1185">Reference proteome</keyword>
<gene>
    <name evidence="1" type="ORF">K6V98_03275</name>
</gene>
<dbReference type="Proteomes" id="UP000700908">
    <property type="component" value="Unassembled WGS sequence"/>
</dbReference>
<dbReference type="EMBL" id="JAIMFO010000005">
    <property type="protein sequence ID" value="MBY4797387.1"/>
    <property type="molecule type" value="Genomic_DNA"/>
</dbReference>
<keyword evidence="1" id="KW-0347">Helicase</keyword>
<evidence type="ECO:0000313" key="2">
    <source>
        <dbReference type="Proteomes" id="UP000700908"/>
    </source>
</evidence>
<dbReference type="SUPFAM" id="SSF52540">
    <property type="entry name" value="P-loop containing nucleoside triphosphate hydrolases"/>
    <property type="match status" value="1"/>
</dbReference>
<dbReference type="RefSeq" id="WP_222199111.1">
    <property type="nucleotide sequence ID" value="NZ_JAIMFO010000005.1"/>
</dbReference>
<name>A0ABS7MJB7_9ACTN</name>
<proteinExistence type="predicted"/>
<reference evidence="1 2" key="1">
    <citation type="submission" date="2021-08" db="EMBL/GenBank/DDBJ databases">
        <title>Collinsella faecalis sp. nov. isolated from swine faeces.</title>
        <authorList>
            <person name="Oh B.S."/>
            <person name="Lee J.H."/>
        </authorList>
    </citation>
    <scope>NUCLEOTIDE SEQUENCE [LARGE SCALE GENOMIC DNA]</scope>
    <source>
        <strain evidence="1 2">AGMB00827</strain>
    </source>
</reference>
<dbReference type="Gene3D" id="3.40.50.300">
    <property type="entry name" value="P-loop containing nucleotide triphosphate hydrolases"/>
    <property type="match status" value="1"/>
</dbReference>
<protein>
    <submittedName>
        <fullName evidence="1">Helicase RepA family protein</fullName>
    </submittedName>
</protein>
<keyword evidence="1" id="KW-0378">Hydrolase</keyword>
<organism evidence="1 2">
    <name type="scientific">Collinsella ureilytica</name>
    <dbReference type="NCBI Taxonomy" id="2869515"/>
    <lineage>
        <taxon>Bacteria</taxon>
        <taxon>Bacillati</taxon>
        <taxon>Actinomycetota</taxon>
        <taxon>Coriobacteriia</taxon>
        <taxon>Coriobacteriales</taxon>
        <taxon>Coriobacteriaceae</taxon>
        <taxon>Collinsella</taxon>
    </lineage>
</organism>
<keyword evidence="1" id="KW-0067">ATP-binding</keyword>
<evidence type="ECO:0000313" key="1">
    <source>
        <dbReference type="EMBL" id="MBY4797387.1"/>
    </source>
</evidence>
<keyword evidence="1" id="KW-0547">Nucleotide-binding</keyword>
<accession>A0ABS7MJB7</accession>
<dbReference type="InterPro" id="IPR027417">
    <property type="entry name" value="P-loop_NTPase"/>
</dbReference>
<comment type="caution">
    <text evidence="1">The sequence shown here is derived from an EMBL/GenBank/DDBJ whole genome shotgun (WGS) entry which is preliminary data.</text>
</comment>